<evidence type="ECO:0000313" key="5">
    <source>
        <dbReference type="EMBL" id="OMJ81897.1"/>
    </source>
</evidence>
<sequence length="351" mass="39625">MRYLLDNGAYTIKLGTDSCEPQLYNNCIASCKREVLIAPSSLVGVSEVLRPIDRGVLVDPELQLKLWKSILPTNNIDCLIYTCPLYSPPTSRKLMDELIFEDLSLPEALRVPSGPRSTCLILDLGFSSSTVIPYNEGKPIVSAIKRVTVGGKLMTNFMKEQISYRYFDMTEETWLVNIIREQMCYVSSNFLCELRKIQTKKICESAYVLPEHGDIGFPLFKPEDAEGKQVLNMSNLTITVPELLFNPSDSGIECAGIHEAIMQSVMSLPEELRKIMLENIVLVGGVALTKGILPRLQQEVQENSPFPVSIRVSENPVWDNWETLKNVKESLTKKDYEEMGSEYIDSIYQYS</sequence>
<dbReference type="Gene3D" id="3.90.640.10">
    <property type="entry name" value="Actin, Chain A, domain 4"/>
    <property type="match status" value="1"/>
</dbReference>
<dbReference type="OrthoDB" id="6220758at2759"/>
<accession>A0A1R2BZ23</accession>
<dbReference type="EMBL" id="MPUH01000362">
    <property type="protein sequence ID" value="OMJ81897.1"/>
    <property type="molecule type" value="Genomic_DNA"/>
</dbReference>
<comment type="similarity">
    <text evidence="2">Belongs to the actin family. ARP6 subfamily.</text>
</comment>
<dbReference type="Gene3D" id="3.30.420.40">
    <property type="match status" value="2"/>
</dbReference>
<evidence type="ECO:0000313" key="6">
    <source>
        <dbReference type="Proteomes" id="UP000187209"/>
    </source>
</evidence>
<evidence type="ECO:0000256" key="4">
    <source>
        <dbReference type="ARBA" id="ARBA00049360"/>
    </source>
</evidence>
<dbReference type="PANTHER" id="PTHR11937">
    <property type="entry name" value="ACTIN"/>
    <property type="match status" value="1"/>
</dbReference>
<keyword evidence="3" id="KW-0963">Cytoplasm</keyword>
<dbReference type="GO" id="GO:0005737">
    <property type="term" value="C:cytoplasm"/>
    <property type="evidence" value="ECO:0007669"/>
    <property type="project" value="UniProtKB-SubCell"/>
</dbReference>
<evidence type="ECO:0000256" key="1">
    <source>
        <dbReference type="ARBA" id="ARBA00004496"/>
    </source>
</evidence>
<comment type="caution">
    <text evidence="5">The sequence shown here is derived from an EMBL/GenBank/DDBJ whole genome shotgun (WGS) entry which is preliminary data.</text>
</comment>
<comment type="catalytic activity">
    <reaction evidence="4">
        <text>ATP + H2O = ADP + phosphate + H(+)</text>
        <dbReference type="Rhea" id="RHEA:13065"/>
        <dbReference type="ChEBI" id="CHEBI:15377"/>
        <dbReference type="ChEBI" id="CHEBI:15378"/>
        <dbReference type="ChEBI" id="CHEBI:30616"/>
        <dbReference type="ChEBI" id="CHEBI:43474"/>
        <dbReference type="ChEBI" id="CHEBI:456216"/>
    </reaction>
</comment>
<organism evidence="5 6">
    <name type="scientific">Stentor coeruleus</name>
    <dbReference type="NCBI Taxonomy" id="5963"/>
    <lineage>
        <taxon>Eukaryota</taxon>
        <taxon>Sar</taxon>
        <taxon>Alveolata</taxon>
        <taxon>Ciliophora</taxon>
        <taxon>Postciliodesmatophora</taxon>
        <taxon>Heterotrichea</taxon>
        <taxon>Heterotrichida</taxon>
        <taxon>Stentoridae</taxon>
        <taxon>Stentor</taxon>
    </lineage>
</organism>
<dbReference type="InterPro" id="IPR004000">
    <property type="entry name" value="Actin"/>
</dbReference>
<dbReference type="SUPFAM" id="SSF53067">
    <property type="entry name" value="Actin-like ATPase domain"/>
    <property type="match status" value="2"/>
</dbReference>
<dbReference type="Pfam" id="PF00022">
    <property type="entry name" value="Actin"/>
    <property type="match status" value="1"/>
</dbReference>
<dbReference type="AlphaFoldDB" id="A0A1R2BZ23"/>
<evidence type="ECO:0000256" key="3">
    <source>
        <dbReference type="ARBA" id="ARBA00022490"/>
    </source>
</evidence>
<dbReference type="SMART" id="SM00268">
    <property type="entry name" value="ACTIN"/>
    <property type="match status" value="1"/>
</dbReference>
<evidence type="ECO:0000256" key="2">
    <source>
        <dbReference type="ARBA" id="ARBA00005665"/>
    </source>
</evidence>
<dbReference type="InterPro" id="IPR043129">
    <property type="entry name" value="ATPase_NBD"/>
</dbReference>
<proteinExistence type="inferred from homology"/>
<keyword evidence="6" id="KW-1185">Reference proteome</keyword>
<dbReference type="FunFam" id="3.90.640.10:FF:000014">
    <property type="entry name" value="Putative actin-related protein 6"/>
    <property type="match status" value="1"/>
</dbReference>
<dbReference type="GO" id="GO:0005634">
    <property type="term" value="C:nucleus"/>
    <property type="evidence" value="ECO:0007669"/>
    <property type="project" value="UniProtKB-ARBA"/>
</dbReference>
<reference evidence="5 6" key="1">
    <citation type="submission" date="2016-11" db="EMBL/GenBank/DDBJ databases">
        <title>The macronuclear genome of Stentor coeruleus: a giant cell with tiny introns.</title>
        <authorList>
            <person name="Slabodnick M."/>
            <person name="Ruby J.G."/>
            <person name="Reiff S.B."/>
            <person name="Swart E.C."/>
            <person name="Gosai S."/>
            <person name="Prabakaran S."/>
            <person name="Witkowska E."/>
            <person name="Larue G.E."/>
            <person name="Fisher S."/>
            <person name="Freeman R.M."/>
            <person name="Gunawardena J."/>
            <person name="Chu W."/>
            <person name="Stover N.A."/>
            <person name="Gregory B.D."/>
            <person name="Nowacki M."/>
            <person name="Derisi J."/>
            <person name="Roy S.W."/>
            <person name="Marshall W.F."/>
            <person name="Sood P."/>
        </authorList>
    </citation>
    <scope>NUCLEOTIDE SEQUENCE [LARGE SCALE GENOMIC DNA]</scope>
    <source>
        <strain evidence="5">WM001</strain>
    </source>
</reference>
<protein>
    <submittedName>
        <fullName evidence="5">Uncharacterized protein</fullName>
    </submittedName>
</protein>
<gene>
    <name evidence="5" type="ORF">SteCoe_17536</name>
</gene>
<name>A0A1R2BZ23_9CILI</name>
<comment type="subcellular location">
    <subcellularLocation>
        <location evidence="1">Cytoplasm</location>
    </subcellularLocation>
</comment>
<dbReference type="Proteomes" id="UP000187209">
    <property type="component" value="Unassembled WGS sequence"/>
</dbReference>